<proteinExistence type="predicted"/>
<dbReference type="EMBL" id="JBHRZF010000011">
    <property type="protein sequence ID" value="MFC3859438.1"/>
    <property type="molecule type" value="Genomic_DNA"/>
</dbReference>
<dbReference type="SUPFAM" id="SSF52540">
    <property type="entry name" value="P-loop containing nucleoside triphosphate hydrolases"/>
    <property type="match status" value="1"/>
</dbReference>
<dbReference type="CDD" id="cd00009">
    <property type="entry name" value="AAA"/>
    <property type="match status" value="1"/>
</dbReference>
<protein>
    <submittedName>
        <fullName evidence="2">ATP-binding protein</fullName>
    </submittedName>
</protein>
<evidence type="ECO:0000313" key="2">
    <source>
        <dbReference type="EMBL" id="MFC3859438.1"/>
    </source>
</evidence>
<gene>
    <name evidence="2" type="ORF">ACFOPQ_01435</name>
</gene>
<keyword evidence="2" id="KW-0547">Nucleotide-binding</keyword>
<sequence>MTSPHEQTALAFAQKRLQQARENDAVLHPPIDIGQPLDELLGQPKTITVNYPTNQQLAALGRIRSVPEFAGRLRLHLHQQFCQDGVIITMNHGAFGDAPCFICQQAQREATFRQQMKAARIDGRYLDVEWHDLDLRAPLDRVAHSCQNIRALVDSGANLLLHGEQTGTGKTQAAMLIGKAALRAGYSVNVRNLARLALEVRNSYGDDEEPMTEKAALLSLTQPDVLILDDLGAGESDSAAVERRLLFLALDDRQMMRKPTICTTNLALRPPDAEGRRNPNRTPSLVEVLGTRVLARLQPLTPLHVDHGINFRTRKSDVSW</sequence>
<accession>A0ABV8A1B4</accession>
<dbReference type="SMART" id="SM00382">
    <property type="entry name" value="AAA"/>
    <property type="match status" value="1"/>
</dbReference>
<dbReference type="InterPro" id="IPR002611">
    <property type="entry name" value="IstB_ATP-bd"/>
</dbReference>
<keyword evidence="2" id="KW-0067">ATP-binding</keyword>
<comment type="caution">
    <text evidence="2">The sequence shown here is derived from an EMBL/GenBank/DDBJ whole genome shotgun (WGS) entry which is preliminary data.</text>
</comment>
<dbReference type="Gene3D" id="3.40.50.300">
    <property type="entry name" value="P-loop containing nucleotide triphosphate hydrolases"/>
    <property type="match status" value="1"/>
</dbReference>
<evidence type="ECO:0000313" key="3">
    <source>
        <dbReference type="Proteomes" id="UP001595748"/>
    </source>
</evidence>
<organism evidence="2 3">
    <name type="scientific">Deinococcus antarcticus</name>
    <dbReference type="NCBI Taxonomy" id="1298767"/>
    <lineage>
        <taxon>Bacteria</taxon>
        <taxon>Thermotogati</taxon>
        <taxon>Deinococcota</taxon>
        <taxon>Deinococci</taxon>
        <taxon>Deinococcales</taxon>
        <taxon>Deinococcaceae</taxon>
        <taxon>Deinococcus</taxon>
    </lineage>
</organism>
<dbReference type="RefSeq" id="WP_380075604.1">
    <property type="nucleotide sequence ID" value="NZ_JBHRZF010000011.1"/>
</dbReference>
<reference evidence="3" key="1">
    <citation type="journal article" date="2019" name="Int. J. Syst. Evol. Microbiol.">
        <title>The Global Catalogue of Microorganisms (GCM) 10K type strain sequencing project: providing services to taxonomists for standard genome sequencing and annotation.</title>
        <authorList>
            <consortium name="The Broad Institute Genomics Platform"/>
            <consortium name="The Broad Institute Genome Sequencing Center for Infectious Disease"/>
            <person name="Wu L."/>
            <person name="Ma J."/>
        </authorList>
    </citation>
    <scope>NUCLEOTIDE SEQUENCE [LARGE SCALE GENOMIC DNA]</scope>
    <source>
        <strain evidence="3">CCTCC AB 2013263</strain>
    </source>
</reference>
<evidence type="ECO:0000259" key="1">
    <source>
        <dbReference type="SMART" id="SM00382"/>
    </source>
</evidence>
<dbReference type="GO" id="GO:0005524">
    <property type="term" value="F:ATP binding"/>
    <property type="evidence" value="ECO:0007669"/>
    <property type="project" value="UniProtKB-KW"/>
</dbReference>
<dbReference type="Pfam" id="PF01695">
    <property type="entry name" value="IstB_IS21"/>
    <property type="match status" value="1"/>
</dbReference>
<dbReference type="Proteomes" id="UP001595748">
    <property type="component" value="Unassembled WGS sequence"/>
</dbReference>
<keyword evidence="3" id="KW-1185">Reference proteome</keyword>
<dbReference type="InterPro" id="IPR027417">
    <property type="entry name" value="P-loop_NTPase"/>
</dbReference>
<name>A0ABV8A1B4_9DEIO</name>
<feature type="domain" description="AAA+ ATPase" evidence="1">
    <location>
        <begin position="155"/>
        <end position="284"/>
    </location>
</feature>
<dbReference type="InterPro" id="IPR003593">
    <property type="entry name" value="AAA+_ATPase"/>
</dbReference>